<evidence type="ECO:0000256" key="8">
    <source>
        <dbReference type="ARBA" id="ARBA00022840"/>
    </source>
</evidence>
<evidence type="ECO:0000256" key="1">
    <source>
        <dbReference type="ARBA" id="ARBA00004842"/>
    </source>
</evidence>
<keyword evidence="8 11" id="KW-0067">ATP-binding</keyword>
<keyword evidence="11" id="KW-0479">Metal-binding</keyword>
<feature type="binding site" evidence="11">
    <location>
        <position position="139"/>
    </location>
    <ligand>
        <name>substrate</name>
    </ligand>
</feature>
<dbReference type="Proteomes" id="UP000011021">
    <property type="component" value="Unassembled WGS sequence"/>
</dbReference>
<dbReference type="UniPathway" id="UPA00053">
    <property type="reaction ID" value="UER00088"/>
</dbReference>
<evidence type="ECO:0000256" key="10">
    <source>
        <dbReference type="ARBA" id="ARBA00048567"/>
    </source>
</evidence>
<dbReference type="PANTHER" id="PTHR21087:SF16">
    <property type="entry name" value="SHIKIMATE KINASE 1, CHLOROPLASTIC"/>
    <property type="match status" value="1"/>
</dbReference>
<dbReference type="SUPFAM" id="SSF52540">
    <property type="entry name" value="P-loop containing nucleoside triphosphate hydrolases"/>
    <property type="match status" value="1"/>
</dbReference>
<comment type="catalytic activity">
    <reaction evidence="10 11">
        <text>shikimate + ATP = 3-phosphoshikimate + ADP + H(+)</text>
        <dbReference type="Rhea" id="RHEA:13121"/>
        <dbReference type="ChEBI" id="CHEBI:15378"/>
        <dbReference type="ChEBI" id="CHEBI:30616"/>
        <dbReference type="ChEBI" id="CHEBI:36208"/>
        <dbReference type="ChEBI" id="CHEBI:145989"/>
        <dbReference type="ChEBI" id="CHEBI:456216"/>
        <dbReference type="EC" id="2.7.1.71"/>
    </reaction>
</comment>
<dbReference type="STRING" id="887898.HMPREF0551_1866"/>
<keyword evidence="5 11" id="KW-0808">Transferase</keyword>
<feature type="binding site" evidence="11">
    <location>
        <begin position="14"/>
        <end position="19"/>
    </location>
    <ligand>
        <name>ATP</name>
        <dbReference type="ChEBI" id="CHEBI:30616"/>
    </ligand>
</feature>
<dbReference type="GO" id="GO:0000287">
    <property type="term" value="F:magnesium ion binding"/>
    <property type="evidence" value="ECO:0007669"/>
    <property type="project" value="UniProtKB-UniRule"/>
</dbReference>
<dbReference type="HOGENOM" id="CLU_057607_1_1_4"/>
<evidence type="ECO:0000256" key="2">
    <source>
        <dbReference type="ARBA" id="ARBA00006997"/>
    </source>
</evidence>
<comment type="subunit">
    <text evidence="11">Monomer.</text>
</comment>
<evidence type="ECO:0000256" key="4">
    <source>
        <dbReference type="ARBA" id="ARBA00022605"/>
    </source>
</evidence>
<evidence type="ECO:0000313" key="13">
    <source>
        <dbReference type="Proteomes" id="UP000011021"/>
    </source>
</evidence>
<gene>
    <name evidence="11 12" type="primary">aroK</name>
    <name evidence="12" type="ORF">HMPREF0551_1866</name>
</gene>
<evidence type="ECO:0000256" key="7">
    <source>
        <dbReference type="ARBA" id="ARBA00022777"/>
    </source>
</evidence>
<evidence type="ECO:0000313" key="12">
    <source>
        <dbReference type="EMBL" id="EFV94426.1"/>
    </source>
</evidence>
<name>E7RYV2_9BURK</name>
<dbReference type="InterPro" id="IPR000623">
    <property type="entry name" value="Shikimate_kinase/TSH1"/>
</dbReference>
<organism evidence="12 13">
    <name type="scientific">Lautropia mirabilis ATCC 51599</name>
    <dbReference type="NCBI Taxonomy" id="887898"/>
    <lineage>
        <taxon>Bacteria</taxon>
        <taxon>Pseudomonadati</taxon>
        <taxon>Pseudomonadota</taxon>
        <taxon>Betaproteobacteria</taxon>
        <taxon>Burkholderiales</taxon>
        <taxon>Burkholderiaceae</taxon>
        <taxon>Lautropia</taxon>
    </lineage>
</organism>
<comment type="subcellular location">
    <subcellularLocation>
        <location evidence="11">Cytoplasm</location>
    </subcellularLocation>
</comment>
<dbReference type="PRINTS" id="PR01100">
    <property type="entry name" value="SHIKIMTKNASE"/>
</dbReference>
<feature type="binding site" evidence="11">
    <location>
        <position position="156"/>
    </location>
    <ligand>
        <name>ATP</name>
        <dbReference type="ChEBI" id="CHEBI:30616"/>
    </ligand>
</feature>
<dbReference type="GO" id="GO:0009073">
    <property type="term" value="P:aromatic amino acid family biosynthetic process"/>
    <property type="evidence" value="ECO:0007669"/>
    <property type="project" value="UniProtKB-KW"/>
</dbReference>
<dbReference type="Gene3D" id="3.40.50.300">
    <property type="entry name" value="P-loop containing nucleotide triphosphate hydrolases"/>
    <property type="match status" value="1"/>
</dbReference>
<feature type="binding site" evidence="11">
    <location>
        <position position="36"/>
    </location>
    <ligand>
        <name>substrate</name>
    </ligand>
</feature>
<dbReference type="GO" id="GO:0009423">
    <property type="term" value="P:chorismate biosynthetic process"/>
    <property type="evidence" value="ECO:0007669"/>
    <property type="project" value="UniProtKB-UniRule"/>
</dbReference>
<dbReference type="InterPro" id="IPR031322">
    <property type="entry name" value="Shikimate/glucono_kinase"/>
</dbReference>
<comment type="function">
    <text evidence="11">Catalyzes the specific phosphorylation of the 3-hydroxyl group of shikimic acid using ATP as a cosubstrate.</text>
</comment>
<dbReference type="Pfam" id="PF01202">
    <property type="entry name" value="SKI"/>
    <property type="match status" value="1"/>
</dbReference>
<keyword evidence="13" id="KW-1185">Reference proteome</keyword>
<keyword evidence="6 11" id="KW-0547">Nucleotide-binding</keyword>
<comment type="caution">
    <text evidence="12">The sequence shown here is derived from an EMBL/GenBank/DDBJ whole genome shotgun (WGS) entry which is preliminary data.</text>
</comment>
<evidence type="ECO:0000256" key="3">
    <source>
        <dbReference type="ARBA" id="ARBA00012154"/>
    </source>
</evidence>
<dbReference type="InterPro" id="IPR023000">
    <property type="entry name" value="Shikimate_kinase_CS"/>
</dbReference>
<dbReference type="eggNOG" id="COG0703">
    <property type="taxonomic scope" value="Bacteria"/>
</dbReference>
<feature type="binding site" evidence="11">
    <location>
        <position position="82"/>
    </location>
    <ligand>
        <name>substrate</name>
    </ligand>
</feature>
<keyword evidence="11" id="KW-0963">Cytoplasm</keyword>
<dbReference type="InterPro" id="IPR027417">
    <property type="entry name" value="P-loop_NTPase"/>
</dbReference>
<protein>
    <recommendedName>
        <fullName evidence="3 11">Shikimate kinase</fullName>
        <shortName evidence="11">SK</shortName>
        <ecNumber evidence="3 11">2.7.1.71</ecNumber>
    </recommendedName>
</protein>
<dbReference type="EMBL" id="AEQP01000020">
    <property type="protein sequence ID" value="EFV94426.1"/>
    <property type="molecule type" value="Genomic_DNA"/>
</dbReference>
<feature type="binding site" evidence="11">
    <location>
        <position position="18"/>
    </location>
    <ligand>
        <name>Mg(2+)</name>
        <dbReference type="ChEBI" id="CHEBI:18420"/>
    </ligand>
</feature>
<comment type="pathway">
    <text evidence="1 11">Metabolic intermediate biosynthesis; chorismate biosynthesis; chorismate from D-erythrose 4-phosphate and phosphoenolpyruvate: step 5/7.</text>
</comment>
<feature type="binding site" evidence="11">
    <location>
        <position position="60"/>
    </location>
    <ligand>
        <name>substrate</name>
    </ligand>
</feature>
<dbReference type="EC" id="2.7.1.71" evidence="3 11"/>
<reference evidence="12 13" key="1">
    <citation type="submission" date="2010-12" db="EMBL/GenBank/DDBJ databases">
        <authorList>
            <person name="Muzny D."/>
            <person name="Qin X."/>
            <person name="Deng J."/>
            <person name="Jiang H."/>
            <person name="Liu Y."/>
            <person name="Qu J."/>
            <person name="Song X.-Z."/>
            <person name="Zhang L."/>
            <person name="Thornton R."/>
            <person name="Coyle M."/>
            <person name="Francisco L."/>
            <person name="Jackson L."/>
            <person name="Javaid M."/>
            <person name="Korchina V."/>
            <person name="Kovar C."/>
            <person name="Mata R."/>
            <person name="Mathew T."/>
            <person name="Ngo R."/>
            <person name="Nguyen L."/>
            <person name="Nguyen N."/>
            <person name="Okwuonu G."/>
            <person name="Ongeri F."/>
            <person name="Pham C."/>
            <person name="Simmons D."/>
            <person name="Wilczek-Boney K."/>
            <person name="Hale W."/>
            <person name="Jakkamsetti A."/>
            <person name="Pham P."/>
            <person name="Ruth R."/>
            <person name="San Lucas F."/>
            <person name="Warren J."/>
            <person name="Zhang J."/>
            <person name="Zhao Z."/>
            <person name="Zhou C."/>
            <person name="Zhu D."/>
            <person name="Lee S."/>
            <person name="Bess C."/>
            <person name="Blankenburg K."/>
            <person name="Forbes L."/>
            <person name="Fu Q."/>
            <person name="Gubbala S."/>
            <person name="Hirani K."/>
            <person name="Jayaseelan J.C."/>
            <person name="Lara F."/>
            <person name="Munidasa M."/>
            <person name="Palculict T."/>
            <person name="Patil S."/>
            <person name="Pu L.-L."/>
            <person name="Saada N."/>
            <person name="Tang L."/>
            <person name="Weissenberger G."/>
            <person name="Zhu Y."/>
            <person name="Hemphill L."/>
            <person name="Shang Y."/>
            <person name="Youmans B."/>
            <person name="Ayvaz T."/>
            <person name="Ross M."/>
            <person name="Santibanez J."/>
            <person name="Aqrawi P."/>
            <person name="Gross S."/>
            <person name="Joshi V."/>
            <person name="Fowler G."/>
            <person name="Nazareth L."/>
            <person name="Reid J."/>
            <person name="Worley K."/>
            <person name="Petrosino J."/>
            <person name="Highlander S."/>
            <person name="Gibbs R."/>
        </authorList>
    </citation>
    <scope>NUCLEOTIDE SEQUENCE [LARGE SCALE GENOMIC DNA]</scope>
    <source>
        <strain evidence="12 13">ATCC 51599</strain>
    </source>
</reference>
<dbReference type="PANTHER" id="PTHR21087">
    <property type="entry name" value="SHIKIMATE KINASE"/>
    <property type="match status" value="1"/>
</dbReference>
<keyword evidence="9 11" id="KW-0057">Aromatic amino acid biosynthesis</keyword>
<evidence type="ECO:0000256" key="9">
    <source>
        <dbReference type="ARBA" id="ARBA00023141"/>
    </source>
</evidence>
<dbReference type="PROSITE" id="PS01128">
    <property type="entry name" value="SHIKIMATE_KINASE"/>
    <property type="match status" value="1"/>
</dbReference>
<sequence>MKAAFSIFLVGMMGAGKSTVGVRLARRLGRAFIDADRELEERLGVSIPTIFELEGEEGFRRRETQLLDELSARDGLVLATGGGAVLSPVNRDMLQSRGRVVYLQASAADLWQRLRRDRHRPLLRTANPRERIHRLTAEREPLYLEVADHIVTTSRQPIEQIVETIVQVLQAQEDAPTHTQP</sequence>
<dbReference type="GO" id="GO:0005524">
    <property type="term" value="F:ATP binding"/>
    <property type="evidence" value="ECO:0007669"/>
    <property type="project" value="UniProtKB-UniRule"/>
</dbReference>
<comment type="similarity">
    <text evidence="2 11">Belongs to the shikimate kinase family.</text>
</comment>
<dbReference type="GO" id="GO:0008652">
    <property type="term" value="P:amino acid biosynthetic process"/>
    <property type="evidence" value="ECO:0007669"/>
    <property type="project" value="UniProtKB-KW"/>
</dbReference>
<dbReference type="HAMAP" id="MF_00109">
    <property type="entry name" value="Shikimate_kinase"/>
    <property type="match status" value="1"/>
</dbReference>
<feature type="binding site" evidence="11">
    <location>
        <position position="120"/>
    </location>
    <ligand>
        <name>ATP</name>
        <dbReference type="ChEBI" id="CHEBI:30616"/>
    </ligand>
</feature>
<keyword evidence="11" id="KW-0460">Magnesium</keyword>
<proteinExistence type="inferred from homology"/>
<accession>E7RYV2</accession>
<evidence type="ECO:0000256" key="11">
    <source>
        <dbReference type="HAMAP-Rule" id="MF_00109"/>
    </source>
</evidence>
<dbReference type="AlphaFoldDB" id="E7RYV2"/>
<dbReference type="GO" id="GO:0005829">
    <property type="term" value="C:cytosol"/>
    <property type="evidence" value="ECO:0007669"/>
    <property type="project" value="TreeGrafter"/>
</dbReference>
<evidence type="ECO:0000256" key="6">
    <source>
        <dbReference type="ARBA" id="ARBA00022741"/>
    </source>
</evidence>
<evidence type="ECO:0000256" key="5">
    <source>
        <dbReference type="ARBA" id="ARBA00022679"/>
    </source>
</evidence>
<keyword evidence="4 11" id="KW-0028">Amino-acid biosynthesis</keyword>
<dbReference type="CDD" id="cd00464">
    <property type="entry name" value="SK"/>
    <property type="match status" value="1"/>
</dbReference>
<keyword evidence="7 11" id="KW-0418">Kinase</keyword>
<dbReference type="RefSeq" id="WP_005674220.1">
    <property type="nucleotide sequence ID" value="NZ_CP146288.1"/>
</dbReference>
<dbReference type="GO" id="GO:0004765">
    <property type="term" value="F:shikimate kinase activity"/>
    <property type="evidence" value="ECO:0007669"/>
    <property type="project" value="UniProtKB-UniRule"/>
</dbReference>
<comment type="cofactor">
    <cofactor evidence="11">
        <name>Mg(2+)</name>
        <dbReference type="ChEBI" id="CHEBI:18420"/>
    </cofactor>
    <text evidence="11">Binds 1 Mg(2+) ion per subunit.</text>
</comment>